<keyword evidence="6" id="KW-0472">Membrane</keyword>
<evidence type="ECO:0000256" key="5">
    <source>
        <dbReference type="ARBA" id="ARBA00022989"/>
    </source>
</evidence>
<dbReference type="GO" id="GO:0004653">
    <property type="term" value="F:polypeptide N-acetylgalactosaminyltransferase activity"/>
    <property type="evidence" value="ECO:0000318"/>
    <property type="project" value="GO_Central"/>
</dbReference>
<evidence type="ECO:0000256" key="3">
    <source>
        <dbReference type="ARBA" id="ARBA00022692"/>
    </source>
</evidence>
<dbReference type="PANTHER" id="PTHR11675:SF131">
    <property type="entry name" value="POLYPEPTIDE N-ACETYLGALACTOSAMINYLTRANSFERASE 9-RELATED"/>
    <property type="match status" value="1"/>
</dbReference>
<feature type="domain" description="Glycosyltransferase 2-like" evidence="9">
    <location>
        <begin position="59"/>
        <end position="246"/>
    </location>
</feature>
<reference evidence="11" key="1">
    <citation type="submission" date="2015-02" db="EMBL/GenBank/DDBJ databases">
        <title>Genome sequencing for Strongylocentrotus purpuratus.</title>
        <authorList>
            <person name="Murali S."/>
            <person name="Liu Y."/>
            <person name="Vee V."/>
            <person name="English A."/>
            <person name="Wang M."/>
            <person name="Skinner E."/>
            <person name="Han Y."/>
            <person name="Muzny D.M."/>
            <person name="Worley K.C."/>
            <person name="Gibbs R.A."/>
        </authorList>
    </citation>
    <scope>NUCLEOTIDE SEQUENCE</scope>
</reference>
<dbReference type="GO" id="GO:0005794">
    <property type="term" value="C:Golgi apparatus"/>
    <property type="evidence" value="ECO:0000318"/>
    <property type="project" value="GO_Central"/>
</dbReference>
<keyword evidence="4" id="KW-0735">Signal-anchor</keyword>
<dbReference type="RefSeq" id="XP_030831736.1">
    <property type="nucleotide sequence ID" value="XM_030975876.1"/>
</dbReference>
<dbReference type="OMA" id="LECEPCS"/>
<evidence type="ECO:0000256" key="1">
    <source>
        <dbReference type="ARBA" id="ARBA00004606"/>
    </source>
</evidence>
<evidence type="ECO:0000259" key="9">
    <source>
        <dbReference type="Pfam" id="PF00535"/>
    </source>
</evidence>
<dbReference type="PANTHER" id="PTHR11675">
    <property type="entry name" value="N-ACETYLGALACTOSAMINYLTRANSFERASE"/>
    <property type="match status" value="1"/>
</dbReference>
<dbReference type="FunFam" id="3.90.550.10:FF:000218">
    <property type="entry name" value="Polypeptide N-acetylgalactosaminyltransferase"/>
    <property type="match status" value="1"/>
</dbReference>
<dbReference type="Gene3D" id="3.90.550.10">
    <property type="entry name" value="Spore Coat Polysaccharide Biosynthesis Protein SpsA, Chain A"/>
    <property type="match status" value="1"/>
</dbReference>
<dbReference type="SUPFAM" id="SSF53448">
    <property type="entry name" value="Nucleotide-diphospho-sugar transferases"/>
    <property type="match status" value="1"/>
</dbReference>
<reference evidence="10" key="2">
    <citation type="submission" date="2021-01" db="UniProtKB">
        <authorList>
            <consortium name="EnsemblMetazoa"/>
        </authorList>
    </citation>
    <scope>IDENTIFICATION</scope>
</reference>
<evidence type="ECO:0000313" key="10">
    <source>
        <dbReference type="EnsemblMetazoa" id="XP_030831736"/>
    </source>
</evidence>
<dbReference type="InParanoid" id="A0A7M7N680"/>
<dbReference type="AlphaFoldDB" id="A0A7M7N680"/>
<sequence>MGKPVIFEGDMKTHADALYHKNAFNLLASDMIAFNRSLPDVRPQQCKSLFYPEVLPTTSVIIIFHNEAFSALLRTVHSVINRSPRHLLKEIILVDDASTQEHLKVKLDDYISRHFHSSARVRIERLPTRSGLIRARIHGALNAIGDILTFLDSHCEVNVGWLEPLLAVIDKDRRNVVTPTIDVIDDNDLAYKGSDQLPQVGSFGWTMAFRWTAIQTMDLEEAKRNPTLPIRSPTMAGGLFSIDKGYFMELGMYDPGFQIWGAENIELSFKTWMCGGSLYTMACSHVGHIFRKFAPYTGMGSYFHRNNKRLIEVWLGDARAFYYKLHPDVMRIDAGDIQDQINLRKKLDCKSFDWYLDNVFPESPWPRKGSIFGFVSKSTFRFEFIEYSLAE</sequence>
<dbReference type="InterPro" id="IPR029044">
    <property type="entry name" value="Nucleotide-diphossugar_trans"/>
</dbReference>
<evidence type="ECO:0000256" key="4">
    <source>
        <dbReference type="ARBA" id="ARBA00022968"/>
    </source>
</evidence>
<dbReference type="InterPro" id="IPR045885">
    <property type="entry name" value="GalNAc-T"/>
</dbReference>
<keyword evidence="3" id="KW-0812">Transmembrane</keyword>
<evidence type="ECO:0000256" key="6">
    <source>
        <dbReference type="ARBA" id="ARBA00023136"/>
    </source>
</evidence>
<evidence type="ECO:0000256" key="7">
    <source>
        <dbReference type="ARBA" id="ARBA00023157"/>
    </source>
</evidence>
<dbReference type="GeneID" id="115920316"/>
<dbReference type="Proteomes" id="UP000007110">
    <property type="component" value="Unassembled WGS sequence"/>
</dbReference>
<accession>A0A7M7N680</accession>
<dbReference type="CDD" id="cd02510">
    <property type="entry name" value="pp-GalNAc-T"/>
    <property type="match status" value="1"/>
</dbReference>
<dbReference type="EnsemblMetazoa" id="XM_030975876">
    <property type="protein sequence ID" value="XP_030831736"/>
    <property type="gene ID" value="LOC115920316"/>
</dbReference>
<name>A0A7M7N680_STRPU</name>
<evidence type="ECO:0000313" key="11">
    <source>
        <dbReference type="Proteomes" id="UP000007110"/>
    </source>
</evidence>
<proteinExistence type="inferred from homology"/>
<protein>
    <recommendedName>
        <fullName evidence="9">Glycosyltransferase 2-like domain-containing protein</fullName>
    </recommendedName>
</protein>
<dbReference type="InterPro" id="IPR001173">
    <property type="entry name" value="Glyco_trans_2-like"/>
</dbReference>
<evidence type="ECO:0000256" key="8">
    <source>
        <dbReference type="ARBA" id="ARBA00037847"/>
    </source>
</evidence>
<dbReference type="GO" id="GO:0006493">
    <property type="term" value="P:protein O-linked glycosylation"/>
    <property type="evidence" value="ECO:0000318"/>
    <property type="project" value="GO_Central"/>
</dbReference>
<comment type="subcellular location">
    <subcellularLocation>
        <location evidence="8">Endomembrane system</location>
        <topology evidence="8">Single-pass membrane protein</topology>
    </subcellularLocation>
    <subcellularLocation>
        <location evidence="1">Membrane</location>
        <topology evidence="1">Single-pass type II membrane protein</topology>
    </subcellularLocation>
</comment>
<keyword evidence="7" id="KW-1015">Disulfide bond</keyword>
<dbReference type="GO" id="GO:0016020">
    <property type="term" value="C:membrane"/>
    <property type="evidence" value="ECO:0007669"/>
    <property type="project" value="UniProtKB-SubCell"/>
</dbReference>
<dbReference type="OrthoDB" id="416652at2759"/>
<dbReference type="KEGG" id="spu:115920316"/>
<keyword evidence="5" id="KW-1133">Transmembrane helix</keyword>
<evidence type="ECO:0000256" key="2">
    <source>
        <dbReference type="ARBA" id="ARBA00005680"/>
    </source>
</evidence>
<comment type="similarity">
    <text evidence="2">Belongs to the glycosyltransferase 2 family. GalNAc-T subfamily.</text>
</comment>
<keyword evidence="11" id="KW-1185">Reference proteome</keyword>
<dbReference type="Pfam" id="PF00535">
    <property type="entry name" value="Glycos_transf_2"/>
    <property type="match status" value="1"/>
</dbReference>
<organism evidence="10 11">
    <name type="scientific">Strongylocentrotus purpuratus</name>
    <name type="common">Purple sea urchin</name>
    <dbReference type="NCBI Taxonomy" id="7668"/>
    <lineage>
        <taxon>Eukaryota</taxon>
        <taxon>Metazoa</taxon>
        <taxon>Echinodermata</taxon>
        <taxon>Eleutherozoa</taxon>
        <taxon>Echinozoa</taxon>
        <taxon>Echinoidea</taxon>
        <taxon>Euechinoidea</taxon>
        <taxon>Echinacea</taxon>
        <taxon>Camarodonta</taxon>
        <taxon>Echinidea</taxon>
        <taxon>Strongylocentrotidae</taxon>
        <taxon>Strongylocentrotus</taxon>
    </lineage>
</organism>